<keyword evidence="12" id="KW-1185">Reference proteome</keyword>
<keyword evidence="7" id="KW-0234">DNA repair</keyword>
<accession>M2YAS2</accession>
<evidence type="ECO:0000313" key="11">
    <source>
        <dbReference type="EMBL" id="EME35570.1"/>
    </source>
</evidence>
<comment type="catalytic activity">
    <reaction evidence="1">
        <text>a 4-O-methyl-thymidine in DNA + L-cysteinyl-[protein] = a thymidine in DNA + S-methyl-L-cysteinyl-[protein]</text>
        <dbReference type="Rhea" id="RHEA:53428"/>
        <dbReference type="Rhea" id="RHEA-COMP:10131"/>
        <dbReference type="Rhea" id="RHEA-COMP:10132"/>
        <dbReference type="Rhea" id="RHEA-COMP:13555"/>
        <dbReference type="Rhea" id="RHEA-COMP:13556"/>
        <dbReference type="ChEBI" id="CHEBI:29950"/>
        <dbReference type="ChEBI" id="CHEBI:82612"/>
        <dbReference type="ChEBI" id="CHEBI:137386"/>
        <dbReference type="ChEBI" id="CHEBI:137387"/>
        <dbReference type="EC" id="2.1.1.63"/>
    </reaction>
</comment>
<evidence type="ECO:0000313" key="12">
    <source>
        <dbReference type="Proteomes" id="UP000009877"/>
    </source>
</evidence>
<evidence type="ECO:0000256" key="3">
    <source>
        <dbReference type="ARBA" id="ARBA00011918"/>
    </source>
</evidence>
<evidence type="ECO:0000256" key="6">
    <source>
        <dbReference type="ARBA" id="ARBA00022763"/>
    </source>
</evidence>
<dbReference type="GO" id="GO:0003908">
    <property type="term" value="F:methylated-DNA-[protein]-cysteine S-methyltransferase activity"/>
    <property type="evidence" value="ECO:0007669"/>
    <property type="project" value="UniProtKB-EC"/>
</dbReference>
<dbReference type="SUPFAM" id="SSF53155">
    <property type="entry name" value="Methylated DNA-protein cysteine methyltransferase domain"/>
    <property type="match status" value="1"/>
</dbReference>
<dbReference type="Proteomes" id="UP000009877">
    <property type="component" value="Unassembled WGS sequence"/>
</dbReference>
<dbReference type="Gene3D" id="1.10.10.10">
    <property type="entry name" value="Winged helix-like DNA-binding domain superfamily/Winged helix DNA-binding domain"/>
    <property type="match status" value="1"/>
</dbReference>
<keyword evidence="6" id="KW-0227">DNA damage</keyword>
<comment type="similarity">
    <text evidence="2">Belongs to the MGMT family.</text>
</comment>
<dbReference type="InterPro" id="IPR036217">
    <property type="entry name" value="MethylDNA_cys_MeTrfase_DNAb"/>
</dbReference>
<evidence type="ECO:0000256" key="9">
    <source>
        <dbReference type="SAM" id="MobiDB-lite"/>
    </source>
</evidence>
<feature type="domain" description="Methylated-DNA-[protein]-cysteine S-methyltransferase DNA binding" evidence="10">
    <location>
        <begin position="119"/>
        <end position="196"/>
    </location>
</feature>
<sequence>MVRMSDFDTSGRAARRIPEPTPAPPRGMELPEPVARMHRWVETPLGRMVVAVGPHDGRPAITGCWFEDQKHFPDDETLGMEGDHALLSEAQEQLEDWYAGRRRGFDLPLALDDRPQPLRPRVWKALQEIPFGTTTTYGALAQQLGNPGMAQAVGQGVGRNPWSVIVPCHRVLSSTGVLTGYAGGIERKQELLEMESRRTAR</sequence>
<name>M2YAS2_9MICC</name>
<keyword evidence="4 11" id="KW-0489">Methyltransferase</keyword>
<dbReference type="InterPro" id="IPR001497">
    <property type="entry name" value="MethylDNA_cys_MeTrfase_AS"/>
</dbReference>
<evidence type="ECO:0000256" key="2">
    <source>
        <dbReference type="ARBA" id="ARBA00008711"/>
    </source>
</evidence>
<evidence type="ECO:0000259" key="10">
    <source>
        <dbReference type="Pfam" id="PF01035"/>
    </source>
</evidence>
<dbReference type="InterPro" id="IPR036631">
    <property type="entry name" value="MGMT_N_sf"/>
</dbReference>
<dbReference type="SUPFAM" id="SSF46767">
    <property type="entry name" value="Methylated DNA-protein cysteine methyltransferase, C-terminal domain"/>
    <property type="match status" value="1"/>
</dbReference>
<dbReference type="GO" id="GO:0006281">
    <property type="term" value="P:DNA repair"/>
    <property type="evidence" value="ECO:0007669"/>
    <property type="project" value="UniProtKB-KW"/>
</dbReference>
<dbReference type="PANTHER" id="PTHR10815">
    <property type="entry name" value="METHYLATED-DNA--PROTEIN-CYSTEINE METHYLTRANSFERASE"/>
    <property type="match status" value="1"/>
</dbReference>
<dbReference type="EC" id="2.1.1.63" evidence="3"/>
<comment type="catalytic activity">
    <reaction evidence="8">
        <text>a 6-O-methyl-2'-deoxyguanosine in DNA + L-cysteinyl-[protein] = S-methyl-L-cysteinyl-[protein] + a 2'-deoxyguanosine in DNA</text>
        <dbReference type="Rhea" id="RHEA:24000"/>
        <dbReference type="Rhea" id="RHEA-COMP:10131"/>
        <dbReference type="Rhea" id="RHEA-COMP:10132"/>
        <dbReference type="Rhea" id="RHEA-COMP:11367"/>
        <dbReference type="Rhea" id="RHEA-COMP:11368"/>
        <dbReference type="ChEBI" id="CHEBI:29950"/>
        <dbReference type="ChEBI" id="CHEBI:82612"/>
        <dbReference type="ChEBI" id="CHEBI:85445"/>
        <dbReference type="ChEBI" id="CHEBI:85448"/>
        <dbReference type="EC" id="2.1.1.63"/>
    </reaction>
</comment>
<gene>
    <name evidence="11" type="ORF">C884_01667</name>
</gene>
<dbReference type="Pfam" id="PF01035">
    <property type="entry name" value="DNA_binding_1"/>
    <property type="match status" value="1"/>
</dbReference>
<dbReference type="FunFam" id="1.10.10.10:FF:000214">
    <property type="entry name" value="Methylated-DNA--protein-cysteine methyltransferase"/>
    <property type="match status" value="1"/>
</dbReference>
<dbReference type="InterPro" id="IPR014048">
    <property type="entry name" value="MethylDNA_cys_MeTrfase_DNA-bd"/>
</dbReference>
<comment type="caution">
    <text evidence="11">The sequence shown here is derived from an EMBL/GenBank/DDBJ whole genome shotgun (WGS) entry which is preliminary data.</text>
</comment>
<dbReference type="InterPro" id="IPR036388">
    <property type="entry name" value="WH-like_DNA-bd_sf"/>
</dbReference>
<evidence type="ECO:0000256" key="1">
    <source>
        <dbReference type="ARBA" id="ARBA00001286"/>
    </source>
</evidence>
<evidence type="ECO:0000256" key="4">
    <source>
        <dbReference type="ARBA" id="ARBA00022603"/>
    </source>
</evidence>
<dbReference type="PANTHER" id="PTHR10815:SF5">
    <property type="entry name" value="METHYLATED-DNA--PROTEIN-CYSTEINE METHYLTRANSFERASE"/>
    <property type="match status" value="1"/>
</dbReference>
<dbReference type="NCBIfam" id="TIGR00589">
    <property type="entry name" value="ogt"/>
    <property type="match status" value="1"/>
</dbReference>
<reference evidence="11 12" key="1">
    <citation type="journal article" date="2014" name="Genome Announc.">
        <title>Draft Genome Sequence of Kocuria palustris PEL.</title>
        <authorList>
            <person name="Sharma G."/>
            <person name="Khatri I."/>
            <person name="Subramanian S."/>
        </authorList>
    </citation>
    <scope>NUCLEOTIDE SEQUENCE [LARGE SCALE GENOMIC DNA]</scope>
    <source>
        <strain evidence="11 12">PEL</strain>
    </source>
</reference>
<dbReference type="PROSITE" id="PS00374">
    <property type="entry name" value="MGMT"/>
    <property type="match status" value="1"/>
</dbReference>
<keyword evidence="5" id="KW-0808">Transferase</keyword>
<evidence type="ECO:0000256" key="5">
    <source>
        <dbReference type="ARBA" id="ARBA00022679"/>
    </source>
</evidence>
<dbReference type="AlphaFoldDB" id="M2YAS2"/>
<evidence type="ECO:0000256" key="8">
    <source>
        <dbReference type="ARBA" id="ARBA00049348"/>
    </source>
</evidence>
<evidence type="ECO:0000256" key="7">
    <source>
        <dbReference type="ARBA" id="ARBA00023204"/>
    </source>
</evidence>
<proteinExistence type="inferred from homology"/>
<organism evidence="11 12">
    <name type="scientific">Kocuria palustris PEL</name>
    <dbReference type="NCBI Taxonomy" id="1236550"/>
    <lineage>
        <taxon>Bacteria</taxon>
        <taxon>Bacillati</taxon>
        <taxon>Actinomycetota</taxon>
        <taxon>Actinomycetes</taxon>
        <taxon>Micrococcales</taxon>
        <taxon>Micrococcaceae</taxon>
        <taxon>Kocuria</taxon>
    </lineage>
</organism>
<dbReference type="STRING" id="71999.KPaMU14_00935"/>
<protein>
    <recommendedName>
        <fullName evidence="3">methylated-DNA--[protein]-cysteine S-methyltransferase</fullName>
        <ecNumber evidence="3">2.1.1.63</ecNumber>
    </recommendedName>
</protein>
<feature type="region of interest" description="Disordered" evidence="9">
    <location>
        <begin position="1"/>
        <end position="30"/>
    </location>
</feature>
<dbReference type="Gene3D" id="3.30.160.70">
    <property type="entry name" value="Methylated DNA-protein cysteine methyltransferase domain"/>
    <property type="match status" value="1"/>
</dbReference>
<dbReference type="CDD" id="cd06445">
    <property type="entry name" value="ATase"/>
    <property type="match status" value="1"/>
</dbReference>
<dbReference type="EMBL" id="ANHZ02000030">
    <property type="protein sequence ID" value="EME35570.1"/>
    <property type="molecule type" value="Genomic_DNA"/>
</dbReference>
<dbReference type="GO" id="GO:0032259">
    <property type="term" value="P:methylation"/>
    <property type="evidence" value="ECO:0007669"/>
    <property type="project" value="UniProtKB-KW"/>
</dbReference>